<evidence type="ECO:0000256" key="1">
    <source>
        <dbReference type="SAM" id="Phobius"/>
    </source>
</evidence>
<organism evidence="3 5">
    <name type="scientific">Bursaphelenchus xylophilus</name>
    <name type="common">Pinewood nematode worm</name>
    <name type="synonym">Aphelenchoides xylophilus</name>
    <dbReference type="NCBI Taxonomy" id="6326"/>
    <lineage>
        <taxon>Eukaryota</taxon>
        <taxon>Metazoa</taxon>
        <taxon>Ecdysozoa</taxon>
        <taxon>Nematoda</taxon>
        <taxon>Chromadorea</taxon>
        <taxon>Rhabditida</taxon>
        <taxon>Tylenchina</taxon>
        <taxon>Tylenchomorpha</taxon>
        <taxon>Aphelenchoidea</taxon>
        <taxon>Aphelenchoididae</taxon>
        <taxon>Bursaphelenchus</taxon>
    </lineage>
</organism>
<evidence type="ECO:0000313" key="3">
    <source>
        <dbReference type="Proteomes" id="UP000095284"/>
    </source>
</evidence>
<feature type="transmembrane region" description="Helical" evidence="1">
    <location>
        <begin position="242"/>
        <end position="272"/>
    </location>
</feature>
<dbReference type="AlphaFoldDB" id="A0A1I7SC67"/>
<dbReference type="Proteomes" id="UP000582659">
    <property type="component" value="Unassembled WGS sequence"/>
</dbReference>
<reference evidence="5" key="1">
    <citation type="submission" date="2016-11" db="UniProtKB">
        <authorList>
            <consortium name="WormBaseParasite"/>
        </authorList>
    </citation>
    <scope>IDENTIFICATION</scope>
</reference>
<evidence type="ECO:0000313" key="2">
    <source>
        <dbReference type="EMBL" id="CAD5214311.1"/>
    </source>
</evidence>
<keyword evidence="1" id="KW-0812">Transmembrane</keyword>
<reference evidence="2" key="2">
    <citation type="submission" date="2020-09" db="EMBL/GenBank/DDBJ databases">
        <authorList>
            <person name="Kikuchi T."/>
        </authorList>
    </citation>
    <scope>NUCLEOTIDE SEQUENCE</scope>
    <source>
        <strain evidence="2">Ka4C1</strain>
    </source>
</reference>
<evidence type="ECO:0000313" key="4">
    <source>
        <dbReference type="Proteomes" id="UP000659654"/>
    </source>
</evidence>
<dbReference type="PANTHER" id="PTHR22943:SF248">
    <property type="entry name" value="SEVEN TM RECEPTOR"/>
    <property type="match status" value="1"/>
</dbReference>
<feature type="transmembrane region" description="Helical" evidence="1">
    <location>
        <begin position="193"/>
        <end position="221"/>
    </location>
</feature>
<dbReference type="PANTHER" id="PTHR22943">
    <property type="entry name" value="7-TRANSMEMBRANE DOMAIN RECEPTOR C.ELEGANS"/>
    <property type="match status" value="1"/>
</dbReference>
<name>A0A1I7SC67_BURXY</name>
<feature type="transmembrane region" description="Helical" evidence="1">
    <location>
        <begin position="102"/>
        <end position="124"/>
    </location>
</feature>
<keyword evidence="1" id="KW-0472">Membrane</keyword>
<feature type="transmembrane region" description="Helical" evidence="1">
    <location>
        <begin position="55"/>
        <end position="82"/>
    </location>
</feature>
<dbReference type="InterPro" id="IPR019428">
    <property type="entry name" value="7TM_GPCR_serpentine_rcpt_Str"/>
</dbReference>
<dbReference type="Proteomes" id="UP000095284">
    <property type="component" value="Unplaced"/>
</dbReference>
<feature type="transmembrane region" description="Helical" evidence="1">
    <location>
        <begin position="145"/>
        <end position="164"/>
    </location>
</feature>
<dbReference type="SUPFAM" id="SSF81321">
    <property type="entry name" value="Family A G protein-coupled receptor-like"/>
    <property type="match status" value="1"/>
</dbReference>
<proteinExistence type="predicted"/>
<dbReference type="WBParaSite" id="BXY_1061800.1">
    <property type="protein sequence ID" value="BXY_1061800.1"/>
    <property type="gene ID" value="BXY_1061800"/>
</dbReference>
<accession>A0A1I7SC67</accession>
<keyword evidence="4" id="KW-1185">Reference proteome</keyword>
<dbReference type="EMBL" id="CAJFDI010000002">
    <property type="protein sequence ID" value="CAD5214311.1"/>
    <property type="molecule type" value="Genomic_DNA"/>
</dbReference>
<feature type="transmembrane region" description="Helical" evidence="1">
    <location>
        <begin position="278"/>
        <end position="300"/>
    </location>
</feature>
<dbReference type="Proteomes" id="UP000659654">
    <property type="component" value="Unassembled WGS sequence"/>
</dbReference>
<gene>
    <name evidence="2" type="ORF">BXYJ_LOCUS3466</name>
</gene>
<protein>
    <submittedName>
        <fullName evidence="2">(pine wood nematode) hypothetical protein</fullName>
    </submittedName>
</protein>
<keyword evidence="1" id="KW-1133">Transmembrane helix</keyword>
<sequence length="418" mass="48283">MDRLRLLNGRGPAYTMLGLQIYQTYAVCVLSVSAALCMVVIYISCQLHRQQKNNYSWIVGFNTSVDLFYALVYGVCMPSSSIRYPSIYLMVHNPLFEQSNPTVIRVLVVIRLYVTLIDSPLNGIHFWYRYNAMCRQKFWSWREYIKVYCIVVSLSTAHICMMYYNAQEDRVPTAGDPRNQTINSRHVVYSVTLLRIIVIVYMQLLAVVHYVLIIYFGFHIYKAVRSQSRRSINTTQAAQKALFHVMILQALYPLILFCLPCVLLLSCVLLNIQLGSTSLIMVAPLHLTPILSCISVLTMMPSYRRAFNRLKNCGKVGVLSQAEGNANILKMAASMRVMFLRQNALDLHTTQTDSISYPSNLFHRRNWVPSRNQKGHWHSVTTDRERRFGKMKRPSIRRSFPSERLVVRAWQVRQEAAE</sequence>
<feature type="transmembrane region" description="Helical" evidence="1">
    <location>
        <begin position="20"/>
        <end position="43"/>
    </location>
</feature>
<evidence type="ECO:0000313" key="5">
    <source>
        <dbReference type="WBParaSite" id="BXY_1061800.1"/>
    </source>
</evidence>
<dbReference type="OrthoDB" id="5820288at2759"/>
<dbReference type="Pfam" id="PF10326">
    <property type="entry name" value="7TM_GPCR_Str"/>
    <property type="match status" value="2"/>
</dbReference>
<dbReference type="EMBL" id="CAJFCV020000002">
    <property type="protein sequence ID" value="CAG9094655.1"/>
    <property type="molecule type" value="Genomic_DNA"/>
</dbReference>